<accession>Q77NU6</accession>
<dbReference type="Proteomes" id="UP000006831">
    <property type="component" value="Segment"/>
</dbReference>
<evidence type="ECO:0000313" key="2">
    <source>
        <dbReference type="Proteomes" id="UP000006831"/>
    </source>
</evidence>
<dbReference type="EMBL" id="AF192260">
    <property type="protein sequence ID" value="AAF04296.1"/>
    <property type="molecule type" value="Genomic_DNA"/>
</dbReference>
<organismHost>
    <name type="scientific">Validiblatta fuliginosa</name>
    <name type="common">Smokybrown cockroach</name>
    <name type="synonym">Periplaneta fuliginosa</name>
    <dbReference type="NCBI Taxonomy" id="36977"/>
</organismHost>
<organism evidence="1 2">
    <name type="scientific">Periplaneta fuliginosa densovirus (isolate Guo/2000)</name>
    <name type="common">PfDNV</name>
    <dbReference type="NCBI Taxonomy" id="648333"/>
    <lineage>
        <taxon>Viruses</taxon>
        <taxon>Monodnaviria</taxon>
        <taxon>Shotokuvirae</taxon>
        <taxon>Cossaviricota</taxon>
        <taxon>Quintoviricetes</taxon>
        <taxon>Piccovirales</taxon>
        <taxon>Parvoviridae</taxon>
        <taxon>Densovirinae</taxon>
        <taxon>Pefuambidensovirus</taxon>
        <taxon>Pefuambidensovirus blattodean1</taxon>
    </lineage>
</organism>
<proteinExistence type="predicted"/>
<protein>
    <recommendedName>
        <fullName evidence="3">Nonstructural protein</fullName>
    </recommendedName>
</protein>
<name>Q77NU6_PFDNG</name>
<evidence type="ECO:0008006" key="3">
    <source>
        <dbReference type="Google" id="ProtNLM"/>
    </source>
</evidence>
<keyword evidence="2" id="KW-1185">Reference proteome</keyword>
<evidence type="ECO:0000313" key="1">
    <source>
        <dbReference type="EMBL" id="AAF04296.1"/>
    </source>
</evidence>
<reference evidence="1 2" key="1">
    <citation type="journal article" date="2000" name="Acta Virol.">
        <title>Complete sequence and organization of Periplaneta fuliginosa densovirus genome.</title>
        <authorList>
            <person name="Guo H."/>
            <person name="Zhang J."/>
            <person name="Hu Y."/>
        </authorList>
    </citation>
    <scope>NUCLEOTIDE SEQUENCE [LARGE SCALE GENOMIC DNA]</scope>
    <source>
        <strain evidence="2">Isolate Guo/2000</strain>
    </source>
</reference>
<sequence>MQHNIKRMRTDQWNRMLHTYSRKDKVYNAPSLYDMCKLKTRETYRSNWGEVTCLPQTIQKDLLKDWLHCDEIMPLSSDEESQITDIIDLQSPYHITRNRPMTVECFIALMNHPFEVPNFCDITCHIHHEYYIQTNMNTRIKSRLCKQCFFTISDYYKPYSANLWKLQGVYYTLYKNHTVVDAENVLQEIIWEPKNWCDHCIIEPLCYILDYSECRRKYNEEFKYYNTNLWESDSDDSDDNTDLCIVQTVNGNTVTDEVFKTLFDIDARWKAARQQ</sequence>
<dbReference type="KEGG" id="vg:1457172"/>
<dbReference type="GeneID" id="1457172"/>
<dbReference type="RefSeq" id="NP_051022.1">
    <property type="nucleotide sequence ID" value="NC_000936.1"/>
</dbReference>